<protein>
    <submittedName>
        <fullName evidence="1">Uncharacterized protein</fullName>
    </submittedName>
</protein>
<gene>
    <name evidence="1" type="ORF">10S11_67</name>
</gene>
<evidence type="ECO:0000313" key="1">
    <source>
        <dbReference type="EMBL" id="ASN68329.1"/>
    </source>
</evidence>
<accession>A0A2H4J1R9</accession>
<name>A0A2H4J1R9_9CAUD</name>
<proteinExistence type="predicted"/>
<reference evidence="1" key="1">
    <citation type="submission" date="2017-06" db="EMBL/GenBank/DDBJ databases">
        <title>Novel phages from South African skin metaviromes.</title>
        <authorList>
            <person name="van Zyl L.J."/>
            <person name="Abrahams Y."/>
            <person name="Stander E.A."/>
            <person name="Kirby B.M."/>
            <person name="Clavaud C."/>
            <person name="Farcet C."/>
            <person name="Breton L."/>
            <person name="Trindade M.I."/>
        </authorList>
    </citation>
    <scope>NUCLEOTIDE SEQUENCE</scope>
</reference>
<sequence length="56" mass="6596">MLKIILENRKIFLTQELSNAVIQDIKFNNIGFNRKTNLKNFLNIAEICNKTLKRCN</sequence>
<organism evidence="1">
    <name type="scientific">uncultured Caudovirales phage</name>
    <dbReference type="NCBI Taxonomy" id="2100421"/>
    <lineage>
        <taxon>Viruses</taxon>
        <taxon>Duplodnaviria</taxon>
        <taxon>Heunggongvirae</taxon>
        <taxon>Uroviricota</taxon>
        <taxon>Caudoviricetes</taxon>
        <taxon>Peduoviridae</taxon>
        <taxon>Maltschvirus</taxon>
        <taxon>Maltschvirus maltsch</taxon>
    </lineage>
</organism>
<dbReference type="EMBL" id="MF417875">
    <property type="protein sequence ID" value="ASN68329.1"/>
    <property type="molecule type" value="Genomic_DNA"/>
</dbReference>